<name>A0A0D0M1I1_VARPD</name>
<keyword evidence="4" id="KW-0997">Cell inner membrane</keyword>
<feature type="transmembrane region" description="Helical" evidence="8">
    <location>
        <begin position="154"/>
        <end position="175"/>
    </location>
</feature>
<organism evidence="9 10">
    <name type="scientific">Variovorax paradoxus</name>
    <dbReference type="NCBI Taxonomy" id="34073"/>
    <lineage>
        <taxon>Bacteria</taxon>
        <taxon>Pseudomonadati</taxon>
        <taxon>Pseudomonadota</taxon>
        <taxon>Betaproteobacteria</taxon>
        <taxon>Burkholderiales</taxon>
        <taxon>Comamonadaceae</taxon>
        <taxon>Variovorax</taxon>
    </lineage>
</organism>
<accession>A0A0D0M1I1</accession>
<gene>
    <name evidence="9" type="ORF">RT97_05710</name>
</gene>
<dbReference type="AlphaFoldDB" id="A0A0D0M1I1"/>
<dbReference type="PANTHER" id="PTHR32196">
    <property type="entry name" value="ABC TRANSPORTER PERMEASE PROTEIN YPHD-RELATED-RELATED"/>
    <property type="match status" value="1"/>
</dbReference>
<feature type="transmembrane region" description="Helical" evidence="8">
    <location>
        <begin position="237"/>
        <end position="257"/>
    </location>
</feature>
<keyword evidence="3" id="KW-1003">Cell membrane</keyword>
<comment type="subcellular location">
    <subcellularLocation>
        <location evidence="1">Cell membrane</location>
        <topology evidence="1">Multi-pass membrane protein</topology>
    </subcellularLocation>
</comment>
<dbReference type="CDD" id="cd06579">
    <property type="entry name" value="TM_PBP1_transp_AraH_like"/>
    <property type="match status" value="1"/>
</dbReference>
<dbReference type="PANTHER" id="PTHR32196:SF21">
    <property type="entry name" value="ABC TRANSPORTER PERMEASE PROTEIN YPHD-RELATED"/>
    <property type="match status" value="1"/>
</dbReference>
<dbReference type="EMBL" id="JXQQ01000010">
    <property type="protein sequence ID" value="KIQ35468.1"/>
    <property type="molecule type" value="Genomic_DNA"/>
</dbReference>
<evidence type="ECO:0000256" key="5">
    <source>
        <dbReference type="ARBA" id="ARBA00022692"/>
    </source>
</evidence>
<protein>
    <submittedName>
        <fullName evidence="9">ABC transporter permease</fullName>
    </submittedName>
</protein>
<evidence type="ECO:0000313" key="9">
    <source>
        <dbReference type="EMBL" id="KIQ35468.1"/>
    </source>
</evidence>
<keyword evidence="2" id="KW-0813">Transport</keyword>
<feature type="transmembrane region" description="Helical" evidence="8">
    <location>
        <begin position="86"/>
        <end position="110"/>
    </location>
</feature>
<evidence type="ECO:0000256" key="7">
    <source>
        <dbReference type="ARBA" id="ARBA00023136"/>
    </source>
</evidence>
<evidence type="ECO:0000256" key="8">
    <source>
        <dbReference type="SAM" id="Phobius"/>
    </source>
</evidence>
<reference evidence="9 10" key="1">
    <citation type="submission" date="2014-12" db="EMBL/GenBank/DDBJ databases">
        <title>16Stimator: statistical estimation of ribosomal gene copy numbers from draft genome assemblies.</title>
        <authorList>
            <person name="Perisin M.A."/>
            <person name="Vetter M."/>
            <person name="Gilbert J.A."/>
            <person name="Bergelson J."/>
        </authorList>
    </citation>
    <scope>NUCLEOTIDE SEQUENCE [LARGE SCALE GENOMIC DNA]</scope>
    <source>
        <strain evidence="9 10">MEDvA23</strain>
    </source>
</reference>
<feature type="transmembrane region" description="Helical" evidence="8">
    <location>
        <begin position="117"/>
        <end position="134"/>
    </location>
</feature>
<evidence type="ECO:0000256" key="1">
    <source>
        <dbReference type="ARBA" id="ARBA00004651"/>
    </source>
</evidence>
<keyword evidence="5 8" id="KW-0812">Transmembrane</keyword>
<evidence type="ECO:0000256" key="3">
    <source>
        <dbReference type="ARBA" id="ARBA00022475"/>
    </source>
</evidence>
<evidence type="ECO:0000256" key="2">
    <source>
        <dbReference type="ARBA" id="ARBA00022448"/>
    </source>
</evidence>
<dbReference type="Pfam" id="PF02653">
    <property type="entry name" value="BPD_transp_2"/>
    <property type="match status" value="1"/>
</dbReference>
<comment type="caution">
    <text evidence="9">The sequence shown here is derived from an EMBL/GenBank/DDBJ whole genome shotgun (WGS) entry which is preliminary data.</text>
</comment>
<dbReference type="InterPro" id="IPR001851">
    <property type="entry name" value="ABC_transp_permease"/>
</dbReference>
<proteinExistence type="predicted"/>
<dbReference type="GO" id="GO:0022857">
    <property type="term" value="F:transmembrane transporter activity"/>
    <property type="evidence" value="ECO:0007669"/>
    <property type="project" value="InterPro"/>
</dbReference>
<sequence length="311" mass="32244">MPDPVRSVVFRLLALGLLCLALSLASDAFVTGANIVNVLRQAALLFLLASGVTLVILTAGLDLSVGANVAMSACLAATLLKSTGSIALAVFAGLGCGLLIGVANGLLITLIRIPPFIATYGMLWILHGITYWFMKGETIHGFPAAFRAVGSGHWLGIPIPVFLMMAFLLIGVVFAQRTRWGQEIYAVGANPEAARLSGVPVKRRLVLVYAVSGAMAGLASLIFLARLNSAEGDIGEALTLPAIAAVLIGGTSLFGGVGSVFGTLIGALILTLVLNGMNLLAINANWQPVITGVIVVAAVFLDNLTRQGDKR</sequence>
<evidence type="ECO:0000313" key="10">
    <source>
        <dbReference type="Proteomes" id="UP000032067"/>
    </source>
</evidence>
<dbReference type="Proteomes" id="UP000032067">
    <property type="component" value="Unassembled WGS sequence"/>
</dbReference>
<keyword evidence="6 8" id="KW-1133">Transmembrane helix</keyword>
<dbReference type="GO" id="GO:0005886">
    <property type="term" value="C:plasma membrane"/>
    <property type="evidence" value="ECO:0007669"/>
    <property type="project" value="UniProtKB-SubCell"/>
</dbReference>
<feature type="transmembrane region" description="Helical" evidence="8">
    <location>
        <begin position="205"/>
        <end position="225"/>
    </location>
</feature>
<feature type="transmembrane region" description="Helical" evidence="8">
    <location>
        <begin position="38"/>
        <end position="56"/>
    </location>
</feature>
<evidence type="ECO:0000256" key="6">
    <source>
        <dbReference type="ARBA" id="ARBA00022989"/>
    </source>
</evidence>
<keyword evidence="7 8" id="KW-0472">Membrane</keyword>
<feature type="transmembrane region" description="Helical" evidence="8">
    <location>
        <begin position="288"/>
        <end position="305"/>
    </location>
</feature>
<evidence type="ECO:0000256" key="4">
    <source>
        <dbReference type="ARBA" id="ARBA00022519"/>
    </source>
</evidence>